<evidence type="ECO:0000313" key="5">
    <source>
        <dbReference type="Proteomes" id="UP000315750"/>
    </source>
</evidence>
<feature type="chain" id="PRO_5022216576" evidence="2">
    <location>
        <begin position="27"/>
        <end position="318"/>
    </location>
</feature>
<dbReference type="EMBL" id="CP036278">
    <property type="protein sequence ID" value="QDU54935.1"/>
    <property type="molecule type" value="Genomic_DNA"/>
</dbReference>
<dbReference type="Pfam" id="PF02469">
    <property type="entry name" value="Fasciclin"/>
    <property type="match status" value="2"/>
</dbReference>
<dbReference type="KEGG" id="amuc:Pan181_11200"/>
<dbReference type="GO" id="GO:0005615">
    <property type="term" value="C:extracellular space"/>
    <property type="evidence" value="ECO:0007669"/>
    <property type="project" value="TreeGrafter"/>
</dbReference>
<protein>
    <submittedName>
        <fullName evidence="4">Immunogenic protein MPT70</fullName>
    </submittedName>
</protein>
<reference evidence="4 5" key="1">
    <citation type="submission" date="2019-02" db="EMBL/GenBank/DDBJ databases">
        <title>Deep-cultivation of Planctomycetes and their phenomic and genomic characterization uncovers novel biology.</title>
        <authorList>
            <person name="Wiegand S."/>
            <person name="Jogler M."/>
            <person name="Boedeker C."/>
            <person name="Pinto D."/>
            <person name="Vollmers J."/>
            <person name="Rivas-Marin E."/>
            <person name="Kohn T."/>
            <person name="Peeters S.H."/>
            <person name="Heuer A."/>
            <person name="Rast P."/>
            <person name="Oberbeckmann S."/>
            <person name="Bunk B."/>
            <person name="Jeske O."/>
            <person name="Meyerdierks A."/>
            <person name="Storesund J.E."/>
            <person name="Kallscheuer N."/>
            <person name="Luecker S."/>
            <person name="Lage O.M."/>
            <person name="Pohl T."/>
            <person name="Merkel B.J."/>
            <person name="Hornburger P."/>
            <person name="Mueller R.-W."/>
            <person name="Bruemmer F."/>
            <person name="Labrenz M."/>
            <person name="Spormann A.M."/>
            <person name="Op den Camp H."/>
            <person name="Overmann J."/>
            <person name="Amann R."/>
            <person name="Jetten M.S.M."/>
            <person name="Mascher T."/>
            <person name="Medema M.H."/>
            <person name="Devos D.P."/>
            <person name="Kaster A.-K."/>
            <person name="Ovreas L."/>
            <person name="Rohde M."/>
            <person name="Galperin M.Y."/>
            <person name="Jogler C."/>
        </authorList>
    </citation>
    <scope>NUCLEOTIDE SEQUENCE [LARGE SCALE GENOMIC DNA]</scope>
    <source>
        <strain evidence="4 5">Pan181</strain>
    </source>
</reference>
<keyword evidence="5" id="KW-1185">Reference proteome</keyword>
<sequence precursor="true">MLSRKFVAPLAAALALTLSTATTSSAADIVDTAVQSGKFNTLVAAVKAADLVDTLKGEGPFTVFAPTDEAFAALPEGTVETLLKPENKDQLRAILLYHVAAGSVDSKQVTKVTGVTTANGQRADIAVKDDKVMVDNATVVKADIGCDNGVIHVIDKVILPESKTLPEVAEKAEAFSTLLAAAKAAGLVDTLAGDKELTVFAPTDEAFEALPEGTVETLLKPENKEKLVQVLAYHVVAGRVYSTDAVEAGTAKTLQGSTISIKTEGDEAMVNNAKLLKTDIDASNGVIHVIDKVLLPPTEETSSTTPASGHVKSVVCNG</sequence>
<dbReference type="FunFam" id="2.30.180.10:FF:000019">
    <property type="entry name" value="Cell surface lipoprotein"/>
    <property type="match status" value="2"/>
</dbReference>
<gene>
    <name evidence="4" type="ORF">Pan181_11200</name>
</gene>
<dbReference type="InterPro" id="IPR050904">
    <property type="entry name" value="Adhesion/Biosynth-related"/>
</dbReference>
<evidence type="ECO:0000256" key="1">
    <source>
        <dbReference type="SAM" id="MobiDB-lite"/>
    </source>
</evidence>
<dbReference type="Gene3D" id="2.30.180.10">
    <property type="entry name" value="FAS1 domain"/>
    <property type="match status" value="2"/>
</dbReference>
<dbReference type="OrthoDB" id="9800666at2"/>
<dbReference type="SUPFAM" id="SSF82153">
    <property type="entry name" value="FAS1 domain"/>
    <property type="match status" value="2"/>
</dbReference>
<name>A0A518AJN8_9BACT</name>
<dbReference type="SMART" id="SM00554">
    <property type="entry name" value="FAS1"/>
    <property type="match status" value="2"/>
</dbReference>
<evidence type="ECO:0000259" key="3">
    <source>
        <dbReference type="PROSITE" id="PS50213"/>
    </source>
</evidence>
<evidence type="ECO:0000256" key="2">
    <source>
        <dbReference type="SAM" id="SignalP"/>
    </source>
</evidence>
<dbReference type="PANTHER" id="PTHR10900">
    <property type="entry name" value="PERIOSTIN-RELATED"/>
    <property type="match status" value="1"/>
</dbReference>
<dbReference type="InterPro" id="IPR036378">
    <property type="entry name" value="FAS1_dom_sf"/>
</dbReference>
<dbReference type="InterPro" id="IPR000782">
    <property type="entry name" value="FAS1_domain"/>
</dbReference>
<dbReference type="AlphaFoldDB" id="A0A518AJN8"/>
<dbReference type="PROSITE" id="PS50213">
    <property type="entry name" value="FAS1"/>
    <property type="match status" value="2"/>
</dbReference>
<accession>A0A518AJN8</accession>
<feature type="region of interest" description="Disordered" evidence="1">
    <location>
        <begin position="298"/>
        <end position="318"/>
    </location>
</feature>
<proteinExistence type="predicted"/>
<feature type="domain" description="FAS1" evidence="3">
    <location>
        <begin position="162"/>
        <end position="294"/>
    </location>
</feature>
<feature type="domain" description="FAS1" evidence="3">
    <location>
        <begin position="26"/>
        <end position="158"/>
    </location>
</feature>
<keyword evidence="2" id="KW-0732">Signal</keyword>
<dbReference type="Proteomes" id="UP000315750">
    <property type="component" value="Chromosome"/>
</dbReference>
<organism evidence="4 5">
    <name type="scientific">Aeoliella mucimassa</name>
    <dbReference type="NCBI Taxonomy" id="2527972"/>
    <lineage>
        <taxon>Bacteria</taxon>
        <taxon>Pseudomonadati</taxon>
        <taxon>Planctomycetota</taxon>
        <taxon>Planctomycetia</taxon>
        <taxon>Pirellulales</taxon>
        <taxon>Lacipirellulaceae</taxon>
        <taxon>Aeoliella</taxon>
    </lineage>
</organism>
<feature type="signal peptide" evidence="2">
    <location>
        <begin position="1"/>
        <end position="26"/>
    </location>
</feature>
<evidence type="ECO:0000313" key="4">
    <source>
        <dbReference type="EMBL" id="QDU54935.1"/>
    </source>
</evidence>
<dbReference type="PANTHER" id="PTHR10900:SF77">
    <property type="entry name" value="FI19380P1"/>
    <property type="match status" value="1"/>
</dbReference>